<evidence type="ECO:0000256" key="1">
    <source>
        <dbReference type="SAM" id="Phobius"/>
    </source>
</evidence>
<feature type="transmembrane region" description="Helical" evidence="1">
    <location>
        <begin position="79"/>
        <end position="101"/>
    </location>
</feature>
<feature type="transmembrane region" description="Helical" evidence="1">
    <location>
        <begin position="200"/>
        <end position="225"/>
    </location>
</feature>
<sequence>MKKSKLVIFFMPVFIVLFLILGIIIFPNESIIAAKEGLNIWTSVLIPSLLPFVIGANLIVDLKIVDIIGFIINPITRFIFNVSGKSALVFAISTVSGYPVGAKLASELRSSSQISKYEAQRLVSFCSTSGPLFIIGAVANGMFENASLGYLMIICHYLAAISVGLFFRNYGKELIARPSNSLKSNIKNVINTRYYNNQGFFVLFGNAVFNGVNTLLMVGGFVIVFSVIFKILSLFNIISLMSSILYIPLSLFGVTKELCYAFISGLFEMTIGCNKIAGVTSAPQVLKTVLASFLIGFSGLSILAQCCNFLAKTDINVSLYIFSKFLHGVLSGLFTFLLYPLSKSTALVSNFSSLYDVFYNNLIWNYYISNYKILLPIFIIIYVLLSLIFIEKTSYKRKKES</sequence>
<dbReference type="Proteomes" id="UP001301012">
    <property type="component" value="Unassembled WGS sequence"/>
</dbReference>
<keyword evidence="1" id="KW-1133">Transmembrane helix</keyword>
<feature type="transmembrane region" description="Helical" evidence="1">
    <location>
        <begin position="289"/>
        <end position="310"/>
    </location>
</feature>
<evidence type="ECO:0000313" key="3">
    <source>
        <dbReference type="Proteomes" id="UP001301012"/>
    </source>
</evidence>
<feature type="transmembrane region" description="Helical" evidence="1">
    <location>
        <begin position="149"/>
        <end position="167"/>
    </location>
</feature>
<reference evidence="2 3" key="1">
    <citation type="submission" date="2023-05" db="EMBL/GenBank/DDBJ databases">
        <title>Rombocin, a short stable natural nisin variant, displays selective antimicrobial activity against Listeria monocytogenes and employs dual mode of action to kill target bacterial strains.</title>
        <authorList>
            <person name="Wambui J."/>
            <person name="Stephan R."/>
            <person name="Kuipers O.P."/>
        </authorList>
    </citation>
    <scope>NUCLEOTIDE SEQUENCE [LARGE SCALE GENOMIC DNA]</scope>
    <source>
        <strain evidence="2 3">RC002</strain>
    </source>
</reference>
<proteinExistence type="predicted"/>
<gene>
    <name evidence="2" type="ORF">QOZ84_06240</name>
</gene>
<feature type="transmembrane region" description="Helical" evidence="1">
    <location>
        <begin position="38"/>
        <end position="59"/>
    </location>
</feature>
<feature type="transmembrane region" description="Helical" evidence="1">
    <location>
        <begin position="317"/>
        <end position="339"/>
    </location>
</feature>
<dbReference type="EMBL" id="JASKYM010000002">
    <property type="protein sequence ID" value="MDK2563140.1"/>
    <property type="molecule type" value="Genomic_DNA"/>
</dbReference>
<organism evidence="2 3">
    <name type="scientific">Romboutsia sedimentorum</name>
    <dbReference type="NCBI Taxonomy" id="1368474"/>
    <lineage>
        <taxon>Bacteria</taxon>
        <taxon>Bacillati</taxon>
        <taxon>Bacillota</taxon>
        <taxon>Clostridia</taxon>
        <taxon>Peptostreptococcales</taxon>
        <taxon>Peptostreptococcaceae</taxon>
        <taxon>Romboutsia</taxon>
    </lineage>
</organism>
<feature type="transmembrane region" description="Helical" evidence="1">
    <location>
        <begin position="6"/>
        <end position="26"/>
    </location>
</feature>
<keyword evidence="1" id="KW-0812">Transmembrane</keyword>
<feature type="transmembrane region" description="Helical" evidence="1">
    <location>
        <begin position="373"/>
        <end position="390"/>
    </location>
</feature>
<accession>A0ABT7ECD9</accession>
<keyword evidence="3" id="KW-1185">Reference proteome</keyword>
<comment type="caution">
    <text evidence="2">The sequence shown here is derived from an EMBL/GenBank/DDBJ whole genome shotgun (WGS) entry which is preliminary data.</text>
</comment>
<feature type="transmembrane region" description="Helical" evidence="1">
    <location>
        <begin position="231"/>
        <end position="251"/>
    </location>
</feature>
<protein>
    <submittedName>
        <fullName evidence="2">Sporulation integral membrane protein YlbJ</fullName>
    </submittedName>
</protein>
<dbReference type="RefSeq" id="WP_284132102.1">
    <property type="nucleotide sequence ID" value="NZ_JASKYM010000002.1"/>
</dbReference>
<name>A0ABT7ECD9_9FIRM</name>
<feature type="transmembrane region" description="Helical" evidence="1">
    <location>
        <begin position="122"/>
        <end position="143"/>
    </location>
</feature>
<evidence type="ECO:0000313" key="2">
    <source>
        <dbReference type="EMBL" id="MDK2563140.1"/>
    </source>
</evidence>
<keyword evidence="1" id="KW-0472">Membrane</keyword>